<gene>
    <name evidence="1" type="primary">Nlrp4e</name>
    <name evidence="1" type="ORF">g.43738</name>
</gene>
<sequence length="294" mass="33935">MKFRSWRESRECYSDDEKIICKTKRRKSLCPSVNWNLLHDRQPAEIAESSASQMSVALLGVSTSTVTGYEELNSKFSRFTPNDFVNINLRALEHEGLIHIMHSNKLPEITVDIRKLRLNMAVVNTWNEMWLLLPKEGFIEKKRKLRRVCRCISSKKENVAIGRQLQRTEIVINPCKTFSTEVHVQDDPCKKLNELSINSDPVTDHELASKMSTLSCSQNSITDRGQNQAELLDEWKMFMADFLIDRIDGEISNLNINEIDNDTNNEIPVIRSHSETDFNVCNGNEKKRNLHNNI</sequence>
<organism evidence="1">
    <name type="scientific">Fopius arisanus</name>
    <dbReference type="NCBI Taxonomy" id="64838"/>
    <lineage>
        <taxon>Eukaryota</taxon>
        <taxon>Metazoa</taxon>
        <taxon>Ecdysozoa</taxon>
        <taxon>Arthropoda</taxon>
        <taxon>Hexapoda</taxon>
        <taxon>Insecta</taxon>
        <taxon>Pterygota</taxon>
        <taxon>Neoptera</taxon>
        <taxon>Endopterygota</taxon>
        <taxon>Hymenoptera</taxon>
        <taxon>Apocrita</taxon>
        <taxon>Ichneumonoidea</taxon>
        <taxon>Braconidae</taxon>
        <taxon>Opiinae</taxon>
        <taxon>Fopius</taxon>
    </lineage>
</organism>
<name>A0A0C9RQQ8_9HYME</name>
<accession>A0A0C9RQQ8</accession>
<evidence type="ECO:0000313" key="1">
    <source>
        <dbReference type="EMBL" id="JAG80607.1"/>
    </source>
</evidence>
<reference evidence="1" key="1">
    <citation type="submission" date="2015-01" db="EMBL/GenBank/DDBJ databases">
        <title>Transcriptome Assembly of Fopius arisanus.</title>
        <authorList>
            <person name="Geib S."/>
        </authorList>
    </citation>
    <scope>NUCLEOTIDE SEQUENCE</scope>
</reference>
<proteinExistence type="predicted"/>
<dbReference type="EMBL" id="GBYB01010840">
    <property type="protein sequence ID" value="JAG80607.1"/>
    <property type="molecule type" value="Transcribed_RNA"/>
</dbReference>
<protein>
    <submittedName>
        <fullName evidence="1">Nlrp4e protein</fullName>
    </submittedName>
</protein>
<dbReference type="AlphaFoldDB" id="A0A0C9RQQ8"/>